<keyword evidence="3" id="KW-1185">Reference proteome</keyword>
<accession>A0AAD4C509</accession>
<reference evidence="2" key="1">
    <citation type="submission" date="2019-10" db="EMBL/GenBank/DDBJ databases">
        <authorList>
            <consortium name="DOE Joint Genome Institute"/>
            <person name="Kuo A."/>
            <person name="Miyauchi S."/>
            <person name="Kiss E."/>
            <person name="Drula E."/>
            <person name="Kohler A."/>
            <person name="Sanchez-Garcia M."/>
            <person name="Andreopoulos B."/>
            <person name="Barry K.W."/>
            <person name="Bonito G."/>
            <person name="Buee M."/>
            <person name="Carver A."/>
            <person name="Chen C."/>
            <person name="Cichocki N."/>
            <person name="Clum A."/>
            <person name="Culley D."/>
            <person name="Crous P.W."/>
            <person name="Fauchery L."/>
            <person name="Girlanda M."/>
            <person name="Hayes R."/>
            <person name="Keri Z."/>
            <person name="LaButti K."/>
            <person name="Lipzen A."/>
            <person name="Lombard V."/>
            <person name="Magnuson J."/>
            <person name="Maillard F."/>
            <person name="Morin E."/>
            <person name="Murat C."/>
            <person name="Nolan M."/>
            <person name="Ohm R."/>
            <person name="Pangilinan J."/>
            <person name="Pereira M."/>
            <person name="Perotto S."/>
            <person name="Peter M."/>
            <person name="Riley R."/>
            <person name="Sitrit Y."/>
            <person name="Stielow B."/>
            <person name="Szollosi G."/>
            <person name="Zifcakova L."/>
            <person name="Stursova M."/>
            <person name="Spatafora J.W."/>
            <person name="Tedersoo L."/>
            <person name="Vaario L.-M."/>
            <person name="Yamada A."/>
            <person name="Yan M."/>
            <person name="Wang P."/>
            <person name="Xu J."/>
            <person name="Bruns T."/>
            <person name="Baldrian P."/>
            <person name="Vilgalys R."/>
            <person name="Henrissat B."/>
            <person name="Grigoriev I.V."/>
            <person name="Hibbett D."/>
            <person name="Nagy L.G."/>
            <person name="Martin F.M."/>
        </authorList>
    </citation>
    <scope>NUCLEOTIDE SEQUENCE</scope>
    <source>
        <strain evidence="2">BED1</strain>
    </source>
</reference>
<dbReference type="EMBL" id="WHUW01000003">
    <property type="protein sequence ID" value="KAF8449212.1"/>
    <property type="molecule type" value="Genomic_DNA"/>
</dbReference>
<dbReference type="Proteomes" id="UP001194468">
    <property type="component" value="Unassembled WGS sequence"/>
</dbReference>
<reference evidence="2" key="2">
    <citation type="journal article" date="2020" name="Nat. Commun.">
        <title>Large-scale genome sequencing of mycorrhizal fungi provides insights into the early evolution of symbiotic traits.</title>
        <authorList>
            <person name="Miyauchi S."/>
            <person name="Kiss E."/>
            <person name="Kuo A."/>
            <person name="Drula E."/>
            <person name="Kohler A."/>
            <person name="Sanchez-Garcia M."/>
            <person name="Morin E."/>
            <person name="Andreopoulos B."/>
            <person name="Barry K.W."/>
            <person name="Bonito G."/>
            <person name="Buee M."/>
            <person name="Carver A."/>
            <person name="Chen C."/>
            <person name="Cichocki N."/>
            <person name="Clum A."/>
            <person name="Culley D."/>
            <person name="Crous P.W."/>
            <person name="Fauchery L."/>
            <person name="Girlanda M."/>
            <person name="Hayes R.D."/>
            <person name="Keri Z."/>
            <person name="LaButti K."/>
            <person name="Lipzen A."/>
            <person name="Lombard V."/>
            <person name="Magnuson J."/>
            <person name="Maillard F."/>
            <person name="Murat C."/>
            <person name="Nolan M."/>
            <person name="Ohm R.A."/>
            <person name="Pangilinan J."/>
            <person name="Pereira M.F."/>
            <person name="Perotto S."/>
            <person name="Peter M."/>
            <person name="Pfister S."/>
            <person name="Riley R."/>
            <person name="Sitrit Y."/>
            <person name="Stielow J.B."/>
            <person name="Szollosi G."/>
            <person name="Zifcakova L."/>
            <person name="Stursova M."/>
            <person name="Spatafora J.W."/>
            <person name="Tedersoo L."/>
            <person name="Vaario L.M."/>
            <person name="Yamada A."/>
            <person name="Yan M."/>
            <person name="Wang P."/>
            <person name="Xu J."/>
            <person name="Bruns T."/>
            <person name="Baldrian P."/>
            <person name="Vilgalys R."/>
            <person name="Dunand C."/>
            <person name="Henrissat B."/>
            <person name="Grigoriev I.V."/>
            <person name="Hibbett D."/>
            <person name="Nagy L.G."/>
            <person name="Martin F.M."/>
        </authorList>
    </citation>
    <scope>NUCLEOTIDE SEQUENCE</scope>
    <source>
        <strain evidence="2">BED1</strain>
    </source>
</reference>
<protein>
    <submittedName>
        <fullName evidence="2">Uncharacterized protein</fullName>
    </submittedName>
</protein>
<organism evidence="2 3">
    <name type="scientific">Boletus edulis BED1</name>
    <dbReference type="NCBI Taxonomy" id="1328754"/>
    <lineage>
        <taxon>Eukaryota</taxon>
        <taxon>Fungi</taxon>
        <taxon>Dikarya</taxon>
        <taxon>Basidiomycota</taxon>
        <taxon>Agaricomycotina</taxon>
        <taxon>Agaricomycetes</taxon>
        <taxon>Agaricomycetidae</taxon>
        <taxon>Boletales</taxon>
        <taxon>Boletineae</taxon>
        <taxon>Boletaceae</taxon>
        <taxon>Boletoideae</taxon>
        <taxon>Boletus</taxon>
    </lineage>
</organism>
<sequence length="208" mass="23602">MSTPNLHPQPSQATSHPFQQPISDEVFHFAPFLTLDHHTISPVYYVIAPDLRSEHHPISHDHSIHPPASPHDPNYPEAQDDLSQPPEGSNGESRDNDVFHHDDEPEEVRHIVPCPRNAREAYLLLEAARADCRILNACKTLAQQIIHRNTLVLQYNRIVLERAQDDLHAADRFVGQVRFWIRKSGQSAAFEYAMQEDHSLPASGCLQP</sequence>
<gene>
    <name evidence="2" type="ORF">L210DRAFT_3640836</name>
</gene>
<name>A0AAD4C509_BOLED</name>
<evidence type="ECO:0000313" key="3">
    <source>
        <dbReference type="Proteomes" id="UP001194468"/>
    </source>
</evidence>
<dbReference type="AlphaFoldDB" id="A0AAD4C509"/>
<evidence type="ECO:0000313" key="2">
    <source>
        <dbReference type="EMBL" id="KAF8449212.1"/>
    </source>
</evidence>
<evidence type="ECO:0000256" key="1">
    <source>
        <dbReference type="SAM" id="MobiDB-lite"/>
    </source>
</evidence>
<comment type="caution">
    <text evidence="2">The sequence shown here is derived from an EMBL/GenBank/DDBJ whole genome shotgun (WGS) entry which is preliminary data.</text>
</comment>
<feature type="region of interest" description="Disordered" evidence="1">
    <location>
        <begin position="56"/>
        <end position="100"/>
    </location>
</feature>
<proteinExistence type="predicted"/>